<reference evidence="1 2" key="1">
    <citation type="submission" date="2012-04" db="EMBL/GenBank/DDBJ databases">
        <title>The Genome Sequence of Bacillus cereus VD078.</title>
        <authorList>
            <consortium name="The Broad Institute Genome Sequencing Platform"/>
            <consortium name="The Broad Institute Genome Sequencing Center for Infectious Disease"/>
            <person name="Feldgarden M."/>
            <person name="Van der Auwera G.A."/>
            <person name="Mahillon J."/>
            <person name="Duprez V."/>
            <person name="Timmery S."/>
            <person name="Mattelet C."/>
            <person name="Dierick K."/>
            <person name="Sun M."/>
            <person name="Yu Z."/>
            <person name="Zhu L."/>
            <person name="Hu X."/>
            <person name="Shank E.B."/>
            <person name="Swiecicka I."/>
            <person name="Hansen B.M."/>
            <person name="Andrup L."/>
            <person name="Young S.K."/>
            <person name="Zeng Q."/>
            <person name="Gargeya S."/>
            <person name="Fitzgerald M."/>
            <person name="Haas B."/>
            <person name="Abouelleil A."/>
            <person name="Alvarado L."/>
            <person name="Arachchi H.M."/>
            <person name="Berlin A."/>
            <person name="Chapman S.B."/>
            <person name="Goldberg J."/>
            <person name="Griggs A."/>
            <person name="Gujja S."/>
            <person name="Hansen M."/>
            <person name="Howarth C."/>
            <person name="Imamovic A."/>
            <person name="Larimer J."/>
            <person name="McCowen C."/>
            <person name="Montmayeur A."/>
            <person name="Murphy C."/>
            <person name="Neiman D."/>
            <person name="Pearson M."/>
            <person name="Priest M."/>
            <person name="Roberts A."/>
            <person name="Saif S."/>
            <person name="Shea T."/>
            <person name="Sisk P."/>
            <person name="Sykes S."/>
            <person name="Wortman J."/>
            <person name="Nusbaum C."/>
            <person name="Birren B."/>
        </authorList>
    </citation>
    <scope>NUCLEOTIDE SEQUENCE [LARGE SCALE GENOMIC DNA]</scope>
    <source>
        <strain evidence="1 2">VD078</strain>
    </source>
</reference>
<name>A0ABC9QVD1_BACMY</name>
<dbReference type="EMBL" id="AHEV01000051">
    <property type="protein sequence ID" value="EJR30031.1"/>
    <property type="molecule type" value="Genomic_DNA"/>
</dbReference>
<evidence type="ECO:0008006" key="3">
    <source>
        <dbReference type="Google" id="ProtNLM"/>
    </source>
</evidence>
<dbReference type="Proteomes" id="UP000006976">
    <property type="component" value="Unassembled WGS sequence"/>
</dbReference>
<dbReference type="AlphaFoldDB" id="A0ABC9QVD1"/>
<accession>A0ABC9QVD1</accession>
<evidence type="ECO:0000313" key="1">
    <source>
        <dbReference type="EMBL" id="EJR30031.1"/>
    </source>
</evidence>
<sequence>MKKEQRKAYPQIGTYMKSYLTYSQIFGTKPTVKEIIEDIKVIDLNTALIILSQFSVLSDEGKSELYNKLKPFIRDRDMIEDTEVYDLSNLMYTIKWFLAYGESNSIIAYNKQYAPFFHVFLTLLKITDYMVNNIDNMDQVEDLILKSSLFNRSKEIDKALIRQEVMFNELAKNANLYPPKEYIDINNIFQNHYGYMIEEYVSILFSLNYPCIKELKLEHIVNSVDWGIDLSKYLNNMEIEETGLKIIDEISIDAHSLKKWAADTIENPFDYENILSTPMFRVGNKIYPFSPGYMSTIIFDGLCFKLNQCCSAQKKSFFNFFGRLFEAYVSKSLECAVHSSKISAYKFIEEFKFGKHNKDSSDAYILLGKTLLIIECKGGRIRKETKITADPNISTKDFEKYVMRPIKQANDAYEEILKDSEIFKDVNKVYILSVSLQSFPRIPKYHELLSREEFINSLHPTVKFFDYIGLSELELIAYIIETRNKSIFKILNTKKDSCDYVPYPNYINKKYGVIKRTDFHNKELTKAFKRIQGAVKFK</sequence>
<dbReference type="RefSeq" id="WP_002169860.1">
    <property type="nucleotide sequence ID" value="NZ_JH792253.1"/>
</dbReference>
<evidence type="ECO:0000313" key="2">
    <source>
        <dbReference type="Proteomes" id="UP000006976"/>
    </source>
</evidence>
<gene>
    <name evidence="1" type="ORF">III_05800</name>
</gene>
<proteinExistence type="predicted"/>
<protein>
    <recommendedName>
        <fullName evidence="3">NERD domain-containing protein</fullName>
    </recommendedName>
</protein>
<comment type="caution">
    <text evidence="1">The sequence shown here is derived from an EMBL/GenBank/DDBJ whole genome shotgun (WGS) entry which is preliminary data.</text>
</comment>
<organism evidence="1 2">
    <name type="scientific">Bacillus mycoides</name>
    <dbReference type="NCBI Taxonomy" id="1405"/>
    <lineage>
        <taxon>Bacteria</taxon>
        <taxon>Bacillati</taxon>
        <taxon>Bacillota</taxon>
        <taxon>Bacilli</taxon>
        <taxon>Bacillales</taxon>
        <taxon>Bacillaceae</taxon>
        <taxon>Bacillus</taxon>
        <taxon>Bacillus cereus group</taxon>
    </lineage>
</organism>